<proteinExistence type="predicted"/>
<dbReference type="HOGENOM" id="CLU_3000352_0_0_1"/>
<accession>D7TFZ3</accession>
<evidence type="ECO:0000313" key="1">
    <source>
        <dbReference type="EMBL" id="CBI29416.3"/>
    </source>
</evidence>
<name>D7TFZ3_VITVI</name>
<organism evidence="1 2">
    <name type="scientific">Vitis vinifera</name>
    <name type="common">Grape</name>
    <dbReference type="NCBI Taxonomy" id="29760"/>
    <lineage>
        <taxon>Eukaryota</taxon>
        <taxon>Viridiplantae</taxon>
        <taxon>Streptophyta</taxon>
        <taxon>Embryophyta</taxon>
        <taxon>Tracheophyta</taxon>
        <taxon>Spermatophyta</taxon>
        <taxon>Magnoliopsida</taxon>
        <taxon>eudicotyledons</taxon>
        <taxon>Gunneridae</taxon>
        <taxon>Pentapetalae</taxon>
        <taxon>rosids</taxon>
        <taxon>Vitales</taxon>
        <taxon>Vitaceae</taxon>
        <taxon>Viteae</taxon>
        <taxon>Vitis</taxon>
    </lineage>
</organism>
<dbReference type="InParanoid" id="D7TFZ3"/>
<dbReference type="Proteomes" id="UP000009183">
    <property type="component" value="Unassembled WGS sequence, unordered"/>
</dbReference>
<protein>
    <submittedName>
        <fullName evidence="1">Uncharacterized protein</fullName>
    </submittedName>
</protein>
<sequence>MVVHSRKLYQVIQCIHSGPIFSTASNHKFRILNAQHSQRTTMKLELLFQEVEEYQSG</sequence>
<dbReference type="PaxDb" id="29760-VIT_00s0184g00130.t01"/>
<gene>
    <name evidence="1" type="ORF">VIT_00s0184g00130</name>
</gene>
<keyword evidence="2" id="KW-1185">Reference proteome</keyword>
<reference evidence="2" key="1">
    <citation type="journal article" date="2007" name="Nature">
        <title>The grapevine genome sequence suggests ancestral hexaploidization in major angiosperm phyla.</title>
        <authorList>
            <consortium name="The French-Italian Public Consortium for Grapevine Genome Characterization."/>
            <person name="Jaillon O."/>
            <person name="Aury J.-M."/>
            <person name="Noel B."/>
            <person name="Policriti A."/>
            <person name="Clepet C."/>
            <person name="Casagrande A."/>
            <person name="Choisne N."/>
            <person name="Aubourg S."/>
            <person name="Vitulo N."/>
            <person name="Jubin C."/>
            <person name="Vezzi A."/>
            <person name="Legeai F."/>
            <person name="Hugueney P."/>
            <person name="Dasilva C."/>
            <person name="Horner D."/>
            <person name="Mica E."/>
            <person name="Jublot D."/>
            <person name="Poulain J."/>
            <person name="Bruyere C."/>
            <person name="Billault A."/>
            <person name="Segurens B."/>
            <person name="Gouyvenoux M."/>
            <person name="Ugarte E."/>
            <person name="Cattonaro F."/>
            <person name="Anthouard V."/>
            <person name="Vico V."/>
            <person name="Del Fabbro C."/>
            <person name="Alaux M."/>
            <person name="Di Gaspero G."/>
            <person name="Dumas V."/>
            <person name="Felice N."/>
            <person name="Paillard S."/>
            <person name="Juman I."/>
            <person name="Moroldo M."/>
            <person name="Scalabrin S."/>
            <person name="Canaguier A."/>
            <person name="Le Clainche I."/>
            <person name="Malacrida G."/>
            <person name="Durand E."/>
            <person name="Pesole G."/>
            <person name="Laucou V."/>
            <person name="Chatelet P."/>
            <person name="Merdinoglu D."/>
            <person name="Delledonne M."/>
            <person name="Pezzotti M."/>
            <person name="Lecharny A."/>
            <person name="Scarpelli C."/>
            <person name="Artiguenave F."/>
            <person name="Pe M.E."/>
            <person name="Valle G."/>
            <person name="Morgante M."/>
            <person name="Caboche M."/>
            <person name="Adam-Blondon A.-F."/>
            <person name="Weissenbach J."/>
            <person name="Quetier F."/>
            <person name="Wincker P."/>
        </authorList>
    </citation>
    <scope>NUCLEOTIDE SEQUENCE [LARGE SCALE GENOMIC DNA]</scope>
    <source>
        <strain evidence="2">cv. Pinot noir / PN40024</strain>
    </source>
</reference>
<dbReference type="AlphaFoldDB" id="D7TFZ3"/>
<dbReference type="EMBL" id="FN595776">
    <property type="protein sequence ID" value="CBI29416.3"/>
    <property type="molecule type" value="Genomic_DNA"/>
</dbReference>
<evidence type="ECO:0000313" key="2">
    <source>
        <dbReference type="Proteomes" id="UP000009183"/>
    </source>
</evidence>